<dbReference type="RefSeq" id="WP_246471012.1">
    <property type="nucleotide sequence ID" value="NZ_JACHIW010000001.1"/>
</dbReference>
<reference evidence="2 3" key="1">
    <citation type="submission" date="2020-08" db="EMBL/GenBank/DDBJ databases">
        <title>Sequencing the genomes of 1000 actinobacteria strains.</title>
        <authorList>
            <person name="Klenk H.-P."/>
        </authorList>
    </citation>
    <scope>NUCLEOTIDE SEQUENCE [LARGE SCALE GENOMIC DNA]</scope>
    <source>
        <strain evidence="2 3">DSM 45584</strain>
    </source>
</reference>
<evidence type="ECO:0000313" key="3">
    <source>
        <dbReference type="Proteomes" id="UP000584374"/>
    </source>
</evidence>
<dbReference type="InterPro" id="IPR036068">
    <property type="entry name" value="Nicotinate_pribotase-like_C"/>
</dbReference>
<organism evidence="2 3">
    <name type="scientific">Saccharopolyspora phatthalungensis</name>
    <dbReference type="NCBI Taxonomy" id="664693"/>
    <lineage>
        <taxon>Bacteria</taxon>
        <taxon>Bacillati</taxon>
        <taxon>Actinomycetota</taxon>
        <taxon>Actinomycetes</taxon>
        <taxon>Pseudonocardiales</taxon>
        <taxon>Pseudonocardiaceae</taxon>
        <taxon>Saccharopolyspora</taxon>
    </lineage>
</organism>
<dbReference type="EMBL" id="JACHIW010000001">
    <property type="protein sequence ID" value="MBB5157522.1"/>
    <property type="molecule type" value="Genomic_DNA"/>
</dbReference>
<sequence>MKLSTGKLTAPGAKQVYRGEPGQPDVLALRTEKPPAEREPLLHPVMCGGVRLTQPESIPDAQQRFEHDLRWLPVPARLLTGPIPVDVTWTPVLVQSTEALHRSLAARHHLERAPNR</sequence>
<dbReference type="GO" id="GO:0009435">
    <property type="term" value="P:NAD+ biosynthetic process"/>
    <property type="evidence" value="ECO:0007669"/>
    <property type="project" value="InterPro"/>
</dbReference>
<evidence type="ECO:0000256" key="1">
    <source>
        <dbReference type="SAM" id="MobiDB-lite"/>
    </source>
</evidence>
<gene>
    <name evidence="2" type="ORF">BJ970_005056</name>
</gene>
<dbReference type="Proteomes" id="UP000584374">
    <property type="component" value="Unassembled WGS sequence"/>
</dbReference>
<comment type="caution">
    <text evidence="2">The sequence shown here is derived from an EMBL/GenBank/DDBJ whole genome shotgun (WGS) entry which is preliminary data.</text>
</comment>
<dbReference type="SUPFAM" id="SSF51690">
    <property type="entry name" value="Nicotinate/Quinolinate PRTase C-terminal domain-like"/>
    <property type="match status" value="1"/>
</dbReference>
<accession>A0A840Q4U1</accession>
<keyword evidence="3" id="KW-1185">Reference proteome</keyword>
<evidence type="ECO:0000313" key="2">
    <source>
        <dbReference type="EMBL" id="MBB5157522.1"/>
    </source>
</evidence>
<name>A0A840Q4U1_9PSEU</name>
<protein>
    <submittedName>
        <fullName evidence="2">Uncharacterized protein</fullName>
    </submittedName>
</protein>
<dbReference type="AlphaFoldDB" id="A0A840Q4U1"/>
<proteinExistence type="predicted"/>
<feature type="region of interest" description="Disordered" evidence="1">
    <location>
        <begin position="1"/>
        <end position="22"/>
    </location>
</feature>